<keyword evidence="15 19" id="KW-0472">Membrane</keyword>
<evidence type="ECO:0000256" key="2">
    <source>
        <dbReference type="ARBA" id="ARBA00004651"/>
    </source>
</evidence>
<evidence type="ECO:0000256" key="13">
    <source>
        <dbReference type="ARBA" id="ARBA00022989"/>
    </source>
</evidence>
<comment type="subcellular location">
    <subcellularLocation>
        <location evidence="2">Cell membrane</location>
        <topology evidence="2">Multi-pass membrane protein</topology>
    </subcellularLocation>
</comment>
<evidence type="ECO:0000256" key="15">
    <source>
        <dbReference type="ARBA" id="ARBA00023136"/>
    </source>
</evidence>
<comment type="pathway">
    <text evidence="4">Lipid metabolism.</text>
</comment>
<feature type="transmembrane region" description="Helical" evidence="19">
    <location>
        <begin position="140"/>
        <end position="159"/>
    </location>
</feature>
<evidence type="ECO:0000256" key="4">
    <source>
        <dbReference type="ARBA" id="ARBA00005189"/>
    </source>
</evidence>
<feature type="transmembrane region" description="Helical" evidence="19">
    <location>
        <begin position="28"/>
        <end position="44"/>
    </location>
</feature>
<dbReference type="Pfam" id="PF01148">
    <property type="entry name" value="CTP_transf_1"/>
    <property type="match status" value="1"/>
</dbReference>
<keyword evidence="17" id="KW-1208">Phospholipid metabolism</keyword>
<keyword evidence="10 18" id="KW-0808">Transferase</keyword>
<dbReference type="GO" id="GO:0016024">
    <property type="term" value="P:CDP-diacylglycerol biosynthetic process"/>
    <property type="evidence" value="ECO:0007669"/>
    <property type="project" value="UniProtKB-UniPathway"/>
</dbReference>
<keyword evidence="16" id="KW-0594">Phospholipid biosynthesis</keyword>
<evidence type="ECO:0000256" key="12">
    <source>
        <dbReference type="ARBA" id="ARBA00022695"/>
    </source>
</evidence>
<evidence type="ECO:0000256" key="1">
    <source>
        <dbReference type="ARBA" id="ARBA00001698"/>
    </source>
</evidence>
<proteinExistence type="inferred from homology"/>
<evidence type="ECO:0000256" key="9">
    <source>
        <dbReference type="ARBA" id="ARBA00022516"/>
    </source>
</evidence>
<dbReference type="EC" id="2.7.7.41" evidence="6 18"/>
<feature type="transmembrane region" description="Helical" evidence="19">
    <location>
        <begin position="56"/>
        <end position="72"/>
    </location>
</feature>
<comment type="similarity">
    <text evidence="5 18">Belongs to the CDS family.</text>
</comment>
<feature type="transmembrane region" description="Helical" evidence="19">
    <location>
        <begin position="180"/>
        <end position="200"/>
    </location>
</feature>
<keyword evidence="9" id="KW-0444">Lipid biosynthesis</keyword>
<dbReference type="PROSITE" id="PS01315">
    <property type="entry name" value="CDS"/>
    <property type="match status" value="1"/>
</dbReference>
<evidence type="ECO:0000313" key="20">
    <source>
        <dbReference type="EMBL" id="HHH13150.1"/>
    </source>
</evidence>
<evidence type="ECO:0000256" key="6">
    <source>
        <dbReference type="ARBA" id="ARBA00012487"/>
    </source>
</evidence>
<dbReference type="GO" id="GO:0005886">
    <property type="term" value="C:plasma membrane"/>
    <property type="evidence" value="ECO:0007669"/>
    <property type="project" value="UniProtKB-SubCell"/>
</dbReference>
<evidence type="ECO:0000256" key="5">
    <source>
        <dbReference type="ARBA" id="ARBA00010185"/>
    </source>
</evidence>
<evidence type="ECO:0000256" key="11">
    <source>
        <dbReference type="ARBA" id="ARBA00022692"/>
    </source>
</evidence>
<keyword evidence="8" id="KW-1003">Cell membrane</keyword>
<organism evidence="20">
    <name type="scientific">Thiolapillus brandeum</name>
    <dbReference type="NCBI Taxonomy" id="1076588"/>
    <lineage>
        <taxon>Bacteria</taxon>
        <taxon>Pseudomonadati</taxon>
        <taxon>Pseudomonadota</taxon>
        <taxon>Gammaproteobacteria</taxon>
        <taxon>Chromatiales</taxon>
        <taxon>Sedimenticolaceae</taxon>
        <taxon>Thiolapillus</taxon>
    </lineage>
</organism>
<evidence type="ECO:0000256" key="17">
    <source>
        <dbReference type="ARBA" id="ARBA00023264"/>
    </source>
</evidence>
<dbReference type="EMBL" id="DROM01000176">
    <property type="protein sequence ID" value="HHH13150.1"/>
    <property type="molecule type" value="Genomic_DNA"/>
</dbReference>
<gene>
    <name evidence="20" type="ORF">ENJ98_02840</name>
</gene>
<evidence type="ECO:0000256" key="14">
    <source>
        <dbReference type="ARBA" id="ARBA00023098"/>
    </source>
</evidence>
<evidence type="ECO:0000256" key="18">
    <source>
        <dbReference type="RuleBase" id="RU003938"/>
    </source>
</evidence>
<name>A0A7C5IYD6_9GAMM</name>
<dbReference type="InterPro" id="IPR000374">
    <property type="entry name" value="PC_trans"/>
</dbReference>
<keyword evidence="12 18" id="KW-0548">Nucleotidyltransferase</keyword>
<dbReference type="UniPathway" id="UPA00557">
    <property type="reaction ID" value="UER00614"/>
</dbReference>
<accession>A0A7C5IYD6</accession>
<comment type="catalytic activity">
    <reaction evidence="1 18">
        <text>a 1,2-diacyl-sn-glycero-3-phosphate + CTP + H(+) = a CDP-1,2-diacyl-sn-glycerol + diphosphate</text>
        <dbReference type="Rhea" id="RHEA:16229"/>
        <dbReference type="ChEBI" id="CHEBI:15378"/>
        <dbReference type="ChEBI" id="CHEBI:33019"/>
        <dbReference type="ChEBI" id="CHEBI:37563"/>
        <dbReference type="ChEBI" id="CHEBI:58332"/>
        <dbReference type="ChEBI" id="CHEBI:58608"/>
        <dbReference type="EC" id="2.7.7.41"/>
    </reaction>
</comment>
<dbReference type="Proteomes" id="UP000886100">
    <property type="component" value="Unassembled WGS sequence"/>
</dbReference>
<dbReference type="AlphaFoldDB" id="A0A7C5IYD6"/>
<evidence type="ECO:0000256" key="8">
    <source>
        <dbReference type="ARBA" id="ARBA00022475"/>
    </source>
</evidence>
<evidence type="ECO:0000256" key="10">
    <source>
        <dbReference type="ARBA" id="ARBA00022679"/>
    </source>
</evidence>
<comment type="pathway">
    <text evidence="3 18">Phospholipid metabolism; CDP-diacylglycerol biosynthesis; CDP-diacylglycerol from sn-glycerol 3-phosphate: step 3/3.</text>
</comment>
<comment type="caution">
    <text evidence="20">The sequence shown here is derived from an EMBL/GenBank/DDBJ whole genome shotgun (WGS) entry which is preliminary data.</text>
</comment>
<dbReference type="PANTHER" id="PTHR46382:SF1">
    <property type="entry name" value="PHOSPHATIDATE CYTIDYLYLTRANSFERASE"/>
    <property type="match status" value="1"/>
</dbReference>
<evidence type="ECO:0000256" key="19">
    <source>
        <dbReference type="SAM" id="Phobius"/>
    </source>
</evidence>
<reference evidence="20" key="1">
    <citation type="journal article" date="2020" name="mSystems">
        <title>Genome- and Community-Level Interaction Insights into Carbon Utilization and Element Cycling Functions of Hydrothermarchaeota in Hydrothermal Sediment.</title>
        <authorList>
            <person name="Zhou Z."/>
            <person name="Liu Y."/>
            <person name="Xu W."/>
            <person name="Pan J."/>
            <person name="Luo Z.H."/>
            <person name="Li M."/>
        </authorList>
    </citation>
    <scope>NUCLEOTIDE SEQUENCE [LARGE SCALE GENOMIC DNA]</scope>
    <source>
        <strain evidence="20">HyVt-535</strain>
    </source>
</reference>
<keyword evidence="13 19" id="KW-1133">Transmembrane helix</keyword>
<feature type="transmembrane region" description="Helical" evidence="19">
    <location>
        <begin position="111"/>
        <end position="128"/>
    </location>
</feature>
<evidence type="ECO:0000256" key="3">
    <source>
        <dbReference type="ARBA" id="ARBA00005119"/>
    </source>
</evidence>
<dbReference type="PANTHER" id="PTHR46382">
    <property type="entry name" value="PHOSPHATIDATE CYTIDYLYLTRANSFERASE"/>
    <property type="match status" value="1"/>
</dbReference>
<protein>
    <recommendedName>
        <fullName evidence="7 18">Phosphatidate cytidylyltransferase</fullName>
        <ecNumber evidence="6 18">2.7.7.41</ecNumber>
    </recommendedName>
</protein>
<evidence type="ECO:0000256" key="7">
    <source>
        <dbReference type="ARBA" id="ARBA00019373"/>
    </source>
</evidence>
<sequence length="272" mass="28710">MLASRLLTALVLVPLVFLAVLKLPEPWFAALAGLVVLGAGWELARLAALASVPARLAVVVVTALLLGGLYPWRQAPWAGYLLFALAAWWVVNLVALLSGKVEPRPIRGAHLPRLAAGVAFLAGAWLALVRLHGLEHGPELVMFFLVLIWLADSAAYFSGRNWGRRKLAPHISPGKTVEGALGALVSAALFSLVLGITGWTSLSLPAAVLLGVVTVAVSIGGDLWESVLKRERGFKDSGRVLPGHGGVLDRIDSQIAAAPFFLAGLWLLGGRA</sequence>
<keyword evidence="11 18" id="KW-0812">Transmembrane</keyword>
<evidence type="ECO:0000256" key="16">
    <source>
        <dbReference type="ARBA" id="ARBA00023209"/>
    </source>
</evidence>
<feature type="transmembrane region" description="Helical" evidence="19">
    <location>
        <begin position="206"/>
        <end position="224"/>
    </location>
</feature>
<dbReference type="GO" id="GO:0004605">
    <property type="term" value="F:phosphatidate cytidylyltransferase activity"/>
    <property type="evidence" value="ECO:0007669"/>
    <property type="project" value="UniProtKB-EC"/>
</dbReference>
<feature type="transmembrane region" description="Helical" evidence="19">
    <location>
        <begin position="78"/>
        <end position="99"/>
    </location>
</feature>
<keyword evidence="14" id="KW-0443">Lipid metabolism</keyword>